<reference evidence="2 4" key="1">
    <citation type="journal article" date="2020" name="Stud. Mycol.">
        <title>101 Dothideomycetes genomes: a test case for predicting lifestyles and emergence of pathogens.</title>
        <authorList>
            <person name="Haridas S."/>
            <person name="Albert R."/>
            <person name="Binder M."/>
            <person name="Bloem J."/>
            <person name="Labutti K."/>
            <person name="Salamov A."/>
            <person name="Andreopoulos B."/>
            <person name="Baker S."/>
            <person name="Barry K."/>
            <person name="Bills G."/>
            <person name="Bluhm B."/>
            <person name="Cannon C."/>
            <person name="Castanera R."/>
            <person name="Culley D."/>
            <person name="Daum C."/>
            <person name="Ezra D."/>
            <person name="Gonzalez J."/>
            <person name="Henrissat B."/>
            <person name="Kuo A."/>
            <person name="Liang C."/>
            <person name="Lipzen A."/>
            <person name="Lutzoni F."/>
            <person name="Magnuson J."/>
            <person name="Mondo S."/>
            <person name="Nolan M."/>
            <person name="Ohm R."/>
            <person name="Pangilinan J."/>
            <person name="Park H.-J."/>
            <person name="Ramirez L."/>
            <person name="Alfaro M."/>
            <person name="Sun H."/>
            <person name="Tritt A."/>
            <person name="Yoshinaga Y."/>
            <person name="Zwiers L.-H."/>
            <person name="Turgeon B."/>
            <person name="Goodwin S."/>
            <person name="Spatafora J."/>
            <person name="Crous P."/>
            <person name="Grigoriev I."/>
        </authorList>
    </citation>
    <scope>NUCLEOTIDE SEQUENCE</scope>
    <source>
        <strain evidence="2 4">CBS 304.34</strain>
    </source>
</reference>
<reference evidence="4" key="2">
    <citation type="submission" date="2020-04" db="EMBL/GenBank/DDBJ databases">
        <authorList>
            <consortium name="NCBI Genome Project"/>
        </authorList>
    </citation>
    <scope>NUCLEOTIDE SEQUENCE</scope>
    <source>
        <strain evidence="4">CBS 304.34</strain>
    </source>
</reference>
<evidence type="ECO:0000313" key="3">
    <source>
        <dbReference type="Proteomes" id="UP000504636"/>
    </source>
</evidence>
<feature type="transmembrane region" description="Helical" evidence="1">
    <location>
        <begin position="64"/>
        <end position="88"/>
    </location>
</feature>
<organism evidence="2">
    <name type="scientific">Mytilinidion resinicola</name>
    <dbReference type="NCBI Taxonomy" id="574789"/>
    <lineage>
        <taxon>Eukaryota</taxon>
        <taxon>Fungi</taxon>
        <taxon>Dikarya</taxon>
        <taxon>Ascomycota</taxon>
        <taxon>Pezizomycotina</taxon>
        <taxon>Dothideomycetes</taxon>
        <taxon>Pleosporomycetidae</taxon>
        <taxon>Mytilinidiales</taxon>
        <taxon>Mytilinidiaceae</taxon>
        <taxon>Mytilinidion</taxon>
    </lineage>
</organism>
<evidence type="ECO:0000256" key="1">
    <source>
        <dbReference type="SAM" id="Phobius"/>
    </source>
</evidence>
<dbReference type="AlphaFoldDB" id="A0A6A6Y8M8"/>
<evidence type="ECO:0000313" key="2">
    <source>
        <dbReference type="EMBL" id="KAF2805050.1"/>
    </source>
</evidence>
<keyword evidence="1" id="KW-0812">Transmembrane</keyword>
<keyword evidence="3" id="KW-1185">Reference proteome</keyword>
<accession>A0A6A6Y8M8</accession>
<evidence type="ECO:0000313" key="4">
    <source>
        <dbReference type="RefSeq" id="XP_033572014.1"/>
    </source>
</evidence>
<proteinExistence type="predicted"/>
<keyword evidence="1" id="KW-0472">Membrane</keyword>
<dbReference type="EMBL" id="MU003710">
    <property type="protein sequence ID" value="KAF2805050.1"/>
    <property type="molecule type" value="Genomic_DNA"/>
</dbReference>
<sequence length="104" mass="12091">MWTILCLGTVEAISITSGERSPHFMETTHGFEECSFLISTLRSKHLRTIDALYWLSNMARKTPLHFWLLQCLVIEIGTLVCCCMKNFIIFSTFRIREKFGILDK</sequence>
<keyword evidence="1" id="KW-1133">Transmembrane helix</keyword>
<dbReference type="GeneID" id="54453314"/>
<dbReference type="Proteomes" id="UP000504636">
    <property type="component" value="Unplaced"/>
</dbReference>
<gene>
    <name evidence="2 4" type="ORF">BDZ99DRAFT_112039</name>
</gene>
<dbReference type="RefSeq" id="XP_033572014.1">
    <property type="nucleotide sequence ID" value="XM_033712421.1"/>
</dbReference>
<name>A0A6A6Y8M8_9PEZI</name>
<protein>
    <submittedName>
        <fullName evidence="2 4">Uncharacterized protein</fullName>
    </submittedName>
</protein>
<reference evidence="4" key="3">
    <citation type="submission" date="2025-04" db="UniProtKB">
        <authorList>
            <consortium name="RefSeq"/>
        </authorList>
    </citation>
    <scope>IDENTIFICATION</scope>
    <source>
        <strain evidence="4">CBS 304.34</strain>
    </source>
</reference>